<dbReference type="InterPro" id="IPR009056">
    <property type="entry name" value="Cyt_c-like_dom"/>
</dbReference>
<reference evidence="8" key="1">
    <citation type="journal article" date="2019" name="Int. J. Syst. Evol. Microbiol.">
        <title>The Global Catalogue of Microorganisms (GCM) 10K type strain sequencing project: providing services to taxonomists for standard genome sequencing and annotation.</title>
        <authorList>
            <consortium name="The Broad Institute Genomics Platform"/>
            <consortium name="The Broad Institute Genome Sequencing Center for Infectious Disease"/>
            <person name="Wu L."/>
            <person name="Ma J."/>
        </authorList>
    </citation>
    <scope>NUCLEOTIDE SEQUENCE [LARGE SCALE GENOMIC DNA]</scope>
    <source>
        <strain evidence="8">CGMCC 4.7283</strain>
    </source>
</reference>
<dbReference type="InterPro" id="IPR010538">
    <property type="entry name" value="DHOR"/>
</dbReference>
<dbReference type="SUPFAM" id="SSF46626">
    <property type="entry name" value="Cytochrome c"/>
    <property type="match status" value="1"/>
</dbReference>
<evidence type="ECO:0000313" key="8">
    <source>
        <dbReference type="Proteomes" id="UP001595973"/>
    </source>
</evidence>
<dbReference type="InterPro" id="IPR036909">
    <property type="entry name" value="Cyt_c-like_dom_sf"/>
</dbReference>
<comment type="caution">
    <text evidence="7">The sequence shown here is derived from an EMBL/GenBank/DDBJ whole genome shotgun (WGS) entry which is preliminary data.</text>
</comment>
<dbReference type="RefSeq" id="WP_380717182.1">
    <property type="nucleotide sequence ID" value="NZ_JBHSGI010000005.1"/>
</dbReference>
<evidence type="ECO:0000256" key="5">
    <source>
        <dbReference type="SAM" id="MobiDB-lite"/>
    </source>
</evidence>
<dbReference type="PIRSF" id="PIRSF028099">
    <property type="entry name" value="DUF1111"/>
    <property type="match status" value="1"/>
</dbReference>
<feature type="region of interest" description="Disordered" evidence="5">
    <location>
        <begin position="1"/>
        <end position="23"/>
    </location>
</feature>
<accession>A0ABV9KFX0</accession>
<gene>
    <name evidence="7" type="ORF">ACFO5X_09700</name>
</gene>
<protein>
    <submittedName>
        <fullName evidence="7">Di-heme oxidoredictase family protein</fullName>
    </submittedName>
</protein>
<keyword evidence="8" id="KW-1185">Reference proteome</keyword>
<keyword evidence="3 4" id="KW-0408">Iron</keyword>
<dbReference type="PROSITE" id="PS51007">
    <property type="entry name" value="CYTC"/>
    <property type="match status" value="1"/>
</dbReference>
<evidence type="ECO:0000256" key="2">
    <source>
        <dbReference type="ARBA" id="ARBA00022723"/>
    </source>
</evidence>
<name>A0ABV9KFX0_9RHOB</name>
<evidence type="ECO:0000256" key="1">
    <source>
        <dbReference type="ARBA" id="ARBA00022617"/>
    </source>
</evidence>
<feature type="domain" description="Cytochrome c" evidence="6">
    <location>
        <begin position="366"/>
        <end position="498"/>
    </location>
</feature>
<dbReference type="PANTHER" id="PTHR30600:SF4">
    <property type="entry name" value="CYTOCHROME C DOMAIN-CONTAINING PROTEIN"/>
    <property type="match status" value="1"/>
</dbReference>
<evidence type="ECO:0000256" key="4">
    <source>
        <dbReference type="PROSITE-ProRule" id="PRU00433"/>
    </source>
</evidence>
<sequence>MTAAGAELAQPHLAPQPRTPAEAARIARVTAPATDFTRPEPFEDNPGGAATVPLRTNADAFSQPSANMSFERELDFRLGNGLFKKLWVSSPSSTLASDGLGPLYNARSCQRCHLKDGRGHPPEGPDDGAISLLLRVSVPAPADAPMTEIEIYLARLGDTPDRTRPDPVYGAQIQDLAIAGHAAEARVRVSYSETTVTLNGGETVTLQKPLYSLDRLGYGPLAADAMLSPRIAPQMIGLGLIEAIPAADILALADPDDRDGDGISGRAQIVWSDDQNRPMLGRFGHKAGMATIRDQSAAAFSSDIGISTPLHPAPSGDCTPAQGACRTAPNGAGDARGTEIDAAAFDLVTFYSRNLAVPARRDSAEPQVLRGKQAFYASGCAACHQPKFVTDRLPDQPEQSFQLIWPYSDFLLHDMGEGLADNRPEGRATGREWRTAPLWGIGLTFQVNGHTRFLHDGRARSLLEAILWHGGESAPARQRVIDMPQDTRAALIRFLESL</sequence>
<organism evidence="7 8">
    <name type="scientific">Seohaeicola nanhaiensis</name>
    <dbReference type="NCBI Taxonomy" id="1387282"/>
    <lineage>
        <taxon>Bacteria</taxon>
        <taxon>Pseudomonadati</taxon>
        <taxon>Pseudomonadota</taxon>
        <taxon>Alphaproteobacteria</taxon>
        <taxon>Rhodobacterales</taxon>
        <taxon>Roseobacteraceae</taxon>
        <taxon>Seohaeicola</taxon>
    </lineage>
</organism>
<dbReference type="InterPro" id="IPR051395">
    <property type="entry name" value="Cytochrome_c_Peroxidase/MauG"/>
</dbReference>
<feature type="region of interest" description="Disordered" evidence="5">
    <location>
        <begin position="33"/>
        <end position="52"/>
    </location>
</feature>
<dbReference type="EMBL" id="JBHSGI010000005">
    <property type="protein sequence ID" value="MFC4668828.1"/>
    <property type="molecule type" value="Genomic_DNA"/>
</dbReference>
<evidence type="ECO:0000259" key="6">
    <source>
        <dbReference type="PROSITE" id="PS51007"/>
    </source>
</evidence>
<evidence type="ECO:0000256" key="3">
    <source>
        <dbReference type="ARBA" id="ARBA00023004"/>
    </source>
</evidence>
<keyword evidence="1 4" id="KW-0349">Heme</keyword>
<evidence type="ECO:0000313" key="7">
    <source>
        <dbReference type="EMBL" id="MFC4668828.1"/>
    </source>
</evidence>
<dbReference type="PANTHER" id="PTHR30600">
    <property type="entry name" value="CYTOCHROME C PEROXIDASE-RELATED"/>
    <property type="match status" value="1"/>
</dbReference>
<dbReference type="Gene3D" id="1.10.760.10">
    <property type="entry name" value="Cytochrome c-like domain"/>
    <property type="match status" value="1"/>
</dbReference>
<dbReference type="Pfam" id="PF06537">
    <property type="entry name" value="DHOR"/>
    <property type="match status" value="1"/>
</dbReference>
<dbReference type="Proteomes" id="UP001595973">
    <property type="component" value="Unassembled WGS sequence"/>
</dbReference>
<keyword evidence="2 4" id="KW-0479">Metal-binding</keyword>
<proteinExistence type="predicted"/>